<keyword evidence="3" id="KW-1185">Reference proteome</keyword>
<evidence type="ECO:0000313" key="3">
    <source>
        <dbReference type="Proteomes" id="UP000515135"/>
    </source>
</evidence>
<dbReference type="PANTHER" id="PTHR16004">
    <property type="entry name" value="RING FINGER PROTEIN 31-RELATED"/>
    <property type="match status" value="1"/>
</dbReference>
<dbReference type="InterPro" id="IPR032065">
    <property type="entry name" value="RNF31-UBA"/>
</dbReference>
<organism evidence="3 4">
    <name type="scientific">Branchiostoma belcheri</name>
    <name type="common">Amphioxus</name>
    <dbReference type="NCBI Taxonomy" id="7741"/>
    <lineage>
        <taxon>Eukaryota</taxon>
        <taxon>Metazoa</taxon>
        <taxon>Chordata</taxon>
        <taxon>Cephalochordata</taxon>
        <taxon>Leptocardii</taxon>
        <taxon>Amphioxiformes</taxon>
        <taxon>Branchiostomatidae</taxon>
        <taxon>Branchiostoma</taxon>
    </lineage>
</organism>
<dbReference type="GO" id="GO:0070530">
    <property type="term" value="F:K63-linked polyubiquitin modification-dependent protein binding"/>
    <property type="evidence" value="ECO:0007669"/>
    <property type="project" value="TreeGrafter"/>
</dbReference>
<dbReference type="GO" id="GO:0071797">
    <property type="term" value="C:LUBAC complex"/>
    <property type="evidence" value="ECO:0007669"/>
    <property type="project" value="InterPro"/>
</dbReference>
<dbReference type="InterPro" id="IPR009060">
    <property type="entry name" value="UBA-like_sf"/>
</dbReference>
<dbReference type="Gene3D" id="6.10.140.1100">
    <property type="match status" value="1"/>
</dbReference>
<dbReference type="Proteomes" id="UP000515135">
    <property type="component" value="Unplaced"/>
</dbReference>
<accession>A0A6P4ZMD1</accession>
<dbReference type="GeneID" id="109480225"/>
<dbReference type="InterPro" id="IPR026254">
    <property type="entry name" value="RNF31-like"/>
</dbReference>
<dbReference type="GO" id="GO:0061630">
    <property type="term" value="F:ubiquitin protein ligase activity"/>
    <property type="evidence" value="ECO:0007669"/>
    <property type="project" value="TreeGrafter"/>
</dbReference>
<evidence type="ECO:0000259" key="2">
    <source>
        <dbReference type="Pfam" id="PF16678"/>
    </source>
</evidence>
<dbReference type="Pfam" id="PF16678">
    <property type="entry name" value="UBA_HOIP"/>
    <property type="match status" value="1"/>
</dbReference>
<dbReference type="SUPFAM" id="SSF46934">
    <property type="entry name" value="UBA-like"/>
    <property type="match status" value="1"/>
</dbReference>
<proteinExistence type="predicted"/>
<dbReference type="AlphaFoldDB" id="A0A6P4ZMD1"/>
<feature type="compositionally biased region" description="Acidic residues" evidence="1">
    <location>
        <begin position="121"/>
        <end position="137"/>
    </location>
</feature>
<dbReference type="KEGG" id="bbel:109480225"/>
<dbReference type="Gene3D" id="1.10.8.10">
    <property type="entry name" value="DNA helicase RuvA subunit, C-terminal domain"/>
    <property type="match status" value="1"/>
</dbReference>
<feature type="domain" description="E3 ubiquitin-protein ligase RNF31 UBA-like" evidence="2">
    <location>
        <begin position="161"/>
        <end position="308"/>
    </location>
</feature>
<dbReference type="RefSeq" id="XP_019637933.1">
    <property type="nucleotide sequence ID" value="XM_019782374.1"/>
</dbReference>
<dbReference type="GO" id="GO:1990450">
    <property type="term" value="F:linear polyubiquitin binding"/>
    <property type="evidence" value="ECO:0007669"/>
    <property type="project" value="TreeGrafter"/>
</dbReference>
<reference evidence="4" key="1">
    <citation type="submission" date="2025-08" db="UniProtKB">
        <authorList>
            <consortium name="RefSeq"/>
        </authorList>
    </citation>
    <scope>IDENTIFICATION</scope>
    <source>
        <tissue evidence="4">Gonad</tissue>
    </source>
</reference>
<name>A0A6P4ZMD1_BRABE</name>
<sequence>MIFDLPGTPVSTRARQLKKFRTLDGGVVITISCANFNGTVGKMLVVWDGQENPLPFILNKTELDFEWSKRGEKLSNTEFDKIIDLIERLLQGIPNSEMQPLPVSMSRKEDIRDKLLPVQNQEDENSDDSDPNSDPADESSGNYAFLEMQRELDGAPVEWRQQEEGLQMIKWFREAEHAGFLPEEVQAALLHCGNANPVDWLKANWRELVASTAAQATEEGKKLRANIVGVITTQEAAEALRKQEGDIAKSIKECIDSRRKKFVQMMQDHDFEQDQVLTALQENGGDKEKAILAIQREKLRPFEEHIWRADENPQRVELKDGDHERNVRMVLCQFSLPSWECAETAVELIASEEYDFGDSIAVVRICDDLETCKGYLKYKSSHCARFPWSDLSSARLSRILLSKFLCNAGDPQFARESIYRKVMCMLLHALRDCTNKSNCPVRRVLTEAYADFVITSGQNEQQAIPPTVLEGLCQRVETTLGQPLINFSLPQLLSDEEKITRHQAEMLLTIIEFTPTGYTEALEAIRGAGVTADLREVLHVHGLNYPSND</sequence>
<dbReference type="PANTHER" id="PTHR16004:SF2">
    <property type="entry name" value="E3 UBIQUITIN-PROTEIN LIGASE LUBEL"/>
    <property type="match status" value="1"/>
</dbReference>
<feature type="region of interest" description="Disordered" evidence="1">
    <location>
        <begin position="117"/>
        <end position="140"/>
    </location>
</feature>
<dbReference type="GO" id="GO:0097039">
    <property type="term" value="P:protein linear polyubiquitination"/>
    <property type="evidence" value="ECO:0007669"/>
    <property type="project" value="TreeGrafter"/>
</dbReference>
<gene>
    <name evidence="4" type="primary">LOC109480225</name>
</gene>
<evidence type="ECO:0000256" key="1">
    <source>
        <dbReference type="SAM" id="MobiDB-lite"/>
    </source>
</evidence>
<protein>
    <submittedName>
        <fullName evidence="4">Uncharacterized protein LOC109480225</fullName>
    </submittedName>
</protein>
<dbReference type="GO" id="GO:0036435">
    <property type="term" value="F:K48-linked polyubiquitin modification-dependent protein binding"/>
    <property type="evidence" value="ECO:0007669"/>
    <property type="project" value="TreeGrafter"/>
</dbReference>
<evidence type="ECO:0000313" key="4">
    <source>
        <dbReference type="RefSeq" id="XP_019637933.1"/>
    </source>
</evidence>
<dbReference type="OrthoDB" id="9978677at2759"/>